<feature type="domain" description="Micro-fibrillar-associated protein 1 C-terminal" evidence="2">
    <location>
        <begin position="402"/>
        <end position="624"/>
    </location>
</feature>
<feature type="compositionally biased region" description="Acidic residues" evidence="1">
    <location>
        <begin position="473"/>
        <end position="493"/>
    </location>
</feature>
<organism evidence="3 4">
    <name type="scientific">Seiridium cardinale</name>
    <dbReference type="NCBI Taxonomy" id="138064"/>
    <lineage>
        <taxon>Eukaryota</taxon>
        <taxon>Fungi</taxon>
        <taxon>Dikarya</taxon>
        <taxon>Ascomycota</taxon>
        <taxon>Pezizomycotina</taxon>
        <taxon>Sordariomycetes</taxon>
        <taxon>Xylariomycetidae</taxon>
        <taxon>Amphisphaeriales</taxon>
        <taxon>Sporocadaceae</taxon>
        <taxon>Seiridium</taxon>
    </lineage>
</organism>
<feature type="compositionally biased region" description="Basic and acidic residues" evidence="1">
    <location>
        <begin position="715"/>
        <end position="733"/>
    </location>
</feature>
<dbReference type="InterPro" id="IPR009730">
    <property type="entry name" value="MFAP1_C"/>
</dbReference>
<feature type="compositionally biased region" description="Basic and acidic residues" evidence="1">
    <location>
        <begin position="615"/>
        <end position="651"/>
    </location>
</feature>
<dbReference type="Pfam" id="PF06991">
    <property type="entry name" value="MFAP1"/>
    <property type="match status" value="1"/>
</dbReference>
<comment type="caution">
    <text evidence="3">The sequence shown here is derived from an EMBL/GenBank/DDBJ whole genome shotgun (WGS) entry which is preliminary data.</text>
</comment>
<dbReference type="EMBL" id="JARVKM010000043">
    <property type="protein sequence ID" value="KAK9774178.1"/>
    <property type="molecule type" value="Genomic_DNA"/>
</dbReference>
<keyword evidence="4" id="KW-1185">Reference proteome</keyword>
<evidence type="ECO:0000313" key="3">
    <source>
        <dbReference type="EMBL" id="KAK9774178.1"/>
    </source>
</evidence>
<reference evidence="3 4" key="1">
    <citation type="submission" date="2024-02" db="EMBL/GenBank/DDBJ databases">
        <title>First draft genome assembly of two strains of Seiridium cardinale.</title>
        <authorList>
            <person name="Emiliani G."/>
            <person name="Scali E."/>
        </authorList>
    </citation>
    <scope>NUCLEOTIDE SEQUENCE [LARGE SCALE GENOMIC DNA]</scope>
    <source>
        <strain evidence="3 4">BM-138-000479</strain>
    </source>
</reference>
<dbReference type="InterPro" id="IPR033194">
    <property type="entry name" value="MFAP1"/>
</dbReference>
<feature type="region of interest" description="Disordered" evidence="1">
    <location>
        <begin position="588"/>
        <end position="733"/>
    </location>
</feature>
<evidence type="ECO:0000256" key="1">
    <source>
        <dbReference type="SAM" id="MobiDB-lite"/>
    </source>
</evidence>
<dbReference type="Proteomes" id="UP001465668">
    <property type="component" value="Unassembled WGS sequence"/>
</dbReference>
<protein>
    <submittedName>
        <fullName evidence="3">Micro-fibrillar-associated protein 1 C-terminal domain-containing protein</fullName>
    </submittedName>
</protein>
<sequence>MGILDNDIRHYAVEGIKPDRERPSMAPNILIGNLFHGEYLRLSPFFQARDGHISRIFLVSADVPSSGLNHHESRHPVVRFRYDVELIDPCFQEVQESTAVNLIKRQEDITIRRWGLIFQLDSKYPDTMTFIAARLDCYKVPVISNGAVQPMQCEKFVVLQRKDPFRSTEVTEVYRAMGNYTQWASTPEPVTEAMALIVFFFCTLAYGGVHAAAWDRYFPSSVEQLLWRIAAIGVAALNLQFTPHDCAAEYPRPKLAEGSSRSRPKQPWASRARTIANMVIKPRVQRHYPGKATGNSSSSESDSSEDEQQQAPQQQQKKKPTPAPPPKVPSAGKIISTGAAPKPSYAAIQQAEQKRVTAEELEKRAAEEGFVTEEESEDGGAPGPGESSSEEEDSDEEEDESSEEEERPRRNLMIRPKFIPRSQRNGAQQSAEAEEVQRAKEEAARKEAEKDAMVEEQIRKDQAARAAGKLFWEDVDDPAGSDVDTEDDKDPEAEYAAWKVRELRRIKRDREAVEEREKEIAEIERRRNLTEEERRREDEEHLAKQREEKDGKGKMAYMGKYFHKGAFFQDSKEAEELAKRDIMGAKFEDEVDRSLLPKALQMRDATKLGKKGASKYRDLKSEDTGRWGEFRDHRPGREPREGDWRGKDREGPGGANAIPLGERRGGGDRDRDSYRARDSDRRRSRSRSRSPRKDNRDRDRDRDRDEYSHRRKRDSSRDADRYDSDKRRRVDPR</sequence>
<feature type="compositionally biased region" description="Acidic residues" evidence="1">
    <location>
        <begin position="388"/>
        <end position="405"/>
    </location>
</feature>
<feature type="compositionally biased region" description="Basic and acidic residues" evidence="1">
    <location>
        <begin position="352"/>
        <end position="367"/>
    </location>
</feature>
<feature type="compositionally biased region" description="Basic and acidic residues" evidence="1">
    <location>
        <begin position="661"/>
        <end position="681"/>
    </location>
</feature>
<feature type="compositionally biased region" description="Basic and acidic residues" evidence="1">
    <location>
        <begin position="691"/>
        <end position="708"/>
    </location>
</feature>
<dbReference type="PANTHER" id="PTHR15327">
    <property type="entry name" value="MICROFIBRIL-ASSOCIATED PROTEIN"/>
    <property type="match status" value="1"/>
</dbReference>
<name>A0ABR2XK59_9PEZI</name>
<proteinExistence type="predicted"/>
<feature type="compositionally biased region" description="Basic and acidic residues" evidence="1">
    <location>
        <begin position="510"/>
        <end position="553"/>
    </location>
</feature>
<feature type="region of interest" description="Disordered" evidence="1">
    <location>
        <begin position="250"/>
        <end position="493"/>
    </location>
</feature>
<feature type="compositionally biased region" description="Basic and acidic residues" evidence="1">
    <location>
        <begin position="435"/>
        <end position="463"/>
    </location>
</feature>
<evidence type="ECO:0000259" key="2">
    <source>
        <dbReference type="Pfam" id="PF06991"/>
    </source>
</evidence>
<accession>A0ABR2XK59</accession>
<feature type="region of interest" description="Disordered" evidence="1">
    <location>
        <begin position="510"/>
        <end position="554"/>
    </location>
</feature>
<gene>
    <name evidence="3" type="ORF">SCAR479_09042</name>
</gene>
<evidence type="ECO:0000313" key="4">
    <source>
        <dbReference type="Proteomes" id="UP001465668"/>
    </source>
</evidence>